<dbReference type="NCBIfam" id="NF040521">
    <property type="entry name" value="C45_proenzyme"/>
    <property type="match status" value="1"/>
</dbReference>
<dbReference type="AlphaFoldDB" id="A0A2T3AAE9"/>
<dbReference type="InterPro" id="IPR047801">
    <property type="entry name" value="Peptidase_C45"/>
</dbReference>
<sequence>MLVVRCSGSPYEIGLAHGQQAQPLVRGSIAFYTALFLDRCAMSWAQVRAEADAYTESLSRMPSARRYLDELRGLADGAGVDFLDILAINIRTEIMFGLFTAAAAAAADSTNPTTHANVPSDGCTSLAWKIPQQQTSYLAQNWDWMTEQGENLVICHIHPTSPATSSAMVDRQLPNIAMVTEAGIIGKIGFNAHGVGCLLNAIRARGVARSQLPVHFALRLVLESTSRDDAVAKLKAAGVAGSAHILVADAQVGSVGLECTPLGIKEVRMDAWGRVLHTNHLVLDHEGVDEPPWLDDSPRRLQRVSELADGLLPVAGDEVHVDMDQLKAVFRDEDDFPCSINRRQDGECTTQTLFNIIMRLDKREAVVKVGRPSEEGEEVLLRTDDIWDESYEVLDGVEISSKKEC</sequence>
<dbReference type="Gene3D" id="1.10.10.2120">
    <property type="match status" value="1"/>
</dbReference>
<accession>A0A2T3AAE9</accession>
<keyword evidence="2" id="KW-0808">Transferase</keyword>
<dbReference type="Pfam" id="PF03417">
    <property type="entry name" value="AAT"/>
    <property type="match status" value="1"/>
</dbReference>
<keyword evidence="3" id="KW-1185">Reference proteome</keyword>
<dbReference type="EMBL" id="KZ678426">
    <property type="protein sequence ID" value="PSR88654.1"/>
    <property type="molecule type" value="Genomic_DNA"/>
</dbReference>
<reference evidence="2 3" key="1">
    <citation type="journal article" date="2018" name="Mycol. Prog.">
        <title>Coniella lustricola, a new species from submerged detritus.</title>
        <authorList>
            <person name="Raudabaugh D.B."/>
            <person name="Iturriaga T."/>
            <person name="Carver A."/>
            <person name="Mondo S."/>
            <person name="Pangilinan J."/>
            <person name="Lipzen A."/>
            <person name="He G."/>
            <person name="Amirebrahimi M."/>
            <person name="Grigoriev I.V."/>
            <person name="Miller A.N."/>
        </authorList>
    </citation>
    <scope>NUCLEOTIDE SEQUENCE [LARGE SCALE GENOMIC DNA]</scope>
    <source>
        <strain evidence="2 3">B22-T-1</strain>
    </source>
</reference>
<dbReference type="OrthoDB" id="189997at2759"/>
<feature type="domain" description="Peptidase C45 hydrolase" evidence="1">
    <location>
        <begin position="134"/>
        <end position="373"/>
    </location>
</feature>
<evidence type="ECO:0000313" key="3">
    <source>
        <dbReference type="Proteomes" id="UP000241462"/>
    </source>
</evidence>
<evidence type="ECO:0000313" key="2">
    <source>
        <dbReference type="EMBL" id="PSR88654.1"/>
    </source>
</evidence>
<dbReference type="PANTHER" id="PTHR34180:SF1">
    <property type="entry name" value="BETA-ALANYL-DOPAMINE_CARCININE HYDROLASE"/>
    <property type="match status" value="1"/>
</dbReference>
<dbReference type="Proteomes" id="UP000241462">
    <property type="component" value="Unassembled WGS sequence"/>
</dbReference>
<proteinExistence type="predicted"/>
<organism evidence="2 3">
    <name type="scientific">Coniella lustricola</name>
    <dbReference type="NCBI Taxonomy" id="2025994"/>
    <lineage>
        <taxon>Eukaryota</taxon>
        <taxon>Fungi</taxon>
        <taxon>Dikarya</taxon>
        <taxon>Ascomycota</taxon>
        <taxon>Pezizomycotina</taxon>
        <taxon>Sordariomycetes</taxon>
        <taxon>Sordariomycetidae</taxon>
        <taxon>Diaporthales</taxon>
        <taxon>Schizoparmaceae</taxon>
        <taxon>Coniella</taxon>
    </lineage>
</organism>
<dbReference type="STRING" id="2025994.A0A2T3AAE9"/>
<dbReference type="PANTHER" id="PTHR34180">
    <property type="entry name" value="PEPTIDASE C45"/>
    <property type="match status" value="1"/>
</dbReference>
<dbReference type="InParanoid" id="A0A2T3AAE9"/>
<dbReference type="Gene3D" id="3.60.60.10">
    <property type="entry name" value="Penicillin V Acylase, Chain A"/>
    <property type="match status" value="1"/>
</dbReference>
<name>A0A2T3AAE9_9PEZI</name>
<protein>
    <submittedName>
        <fullName evidence="2">Acyl-coenzyme A:6-aminopenicillanic acid acyl-transferase-domain-containing protein</fullName>
    </submittedName>
</protein>
<dbReference type="InterPro" id="IPR005079">
    <property type="entry name" value="Peptidase_C45_hydrolase"/>
</dbReference>
<dbReference type="GO" id="GO:0016740">
    <property type="term" value="F:transferase activity"/>
    <property type="evidence" value="ECO:0007669"/>
    <property type="project" value="UniProtKB-KW"/>
</dbReference>
<dbReference type="InterPro" id="IPR047794">
    <property type="entry name" value="C45_proenzyme-like"/>
</dbReference>
<gene>
    <name evidence="2" type="ORF">BD289DRAFT_431986</name>
</gene>
<evidence type="ECO:0000259" key="1">
    <source>
        <dbReference type="Pfam" id="PF03417"/>
    </source>
</evidence>